<dbReference type="NCBIfam" id="TIGR02937">
    <property type="entry name" value="sigma70-ECF"/>
    <property type="match status" value="1"/>
</dbReference>
<dbReference type="GO" id="GO:0003677">
    <property type="term" value="F:DNA binding"/>
    <property type="evidence" value="ECO:0007669"/>
    <property type="project" value="UniProtKB-KW"/>
</dbReference>
<evidence type="ECO:0000256" key="4">
    <source>
        <dbReference type="ARBA" id="ARBA00023125"/>
    </source>
</evidence>
<dbReference type="AlphaFoldDB" id="A0A494VR56"/>
<dbReference type="OrthoDB" id="9782108at2"/>
<dbReference type="InterPro" id="IPR014284">
    <property type="entry name" value="RNA_pol_sigma-70_dom"/>
</dbReference>
<evidence type="ECO:0000313" key="7">
    <source>
        <dbReference type="EMBL" id="AYL96939.1"/>
    </source>
</evidence>
<dbReference type="Proteomes" id="UP000270046">
    <property type="component" value="Chromosome"/>
</dbReference>
<evidence type="ECO:0000313" key="8">
    <source>
        <dbReference type="Proteomes" id="UP000270046"/>
    </source>
</evidence>
<gene>
    <name evidence="7" type="ORF">HYN43_017210</name>
</gene>
<dbReference type="InterPro" id="IPR039425">
    <property type="entry name" value="RNA_pol_sigma-70-like"/>
</dbReference>
<keyword evidence="8" id="KW-1185">Reference proteome</keyword>
<name>A0A494VR56_9SPHI</name>
<dbReference type="RefSeq" id="WP_119410526.1">
    <property type="nucleotide sequence ID" value="NZ_CP032869.1"/>
</dbReference>
<dbReference type="GO" id="GO:0006352">
    <property type="term" value="P:DNA-templated transcription initiation"/>
    <property type="evidence" value="ECO:0007669"/>
    <property type="project" value="InterPro"/>
</dbReference>
<sequence>MKKNNTLSSHGGASQHEAFIPQNWQYHYHSLFSFARKLITDTDIIKDLIQETFLIALETQSKFMGRCSEKTWLIAILKRRIYDEYRRQAKEKRHLGHAIDIFEPDNLFDSYKDSALIEQIKYDSGCDDADLANDLIKDGLKSIPSKTKDILIKIYYDNRSVSSICEELKITPSNCYVICYRGKELLRNFLIQRLFTD</sequence>
<dbReference type="PANTHER" id="PTHR43133">
    <property type="entry name" value="RNA POLYMERASE ECF-TYPE SIGMA FACTO"/>
    <property type="match status" value="1"/>
</dbReference>
<dbReference type="SUPFAM" id="SSF88659">
    <property type="entry name" value="Sigma3 and sigma4 domains of RNA polymerase sigma factors"/>
    <property type="match status" value="1"/>
</dbReference>
<keyword evidence="2" id="KW-0805">Transcription regulation</keyword>
<dbReference type="GO" id="GO:0016987">
    <property type="term" value="F:sigma factor activity"/>
    <property type="evidence" value="ECO:0007669"/>
    <property type="project" value="UniProtKB-KW"/>
</dbReference>
<keyword evidence="5" id="KW-0804">Transcription</keyword>
<dbReference type="Gene3D" id="1.10.1740.10">
    <property type="match status" value="1"/>
</dbReference>
<proteinExistence type="inferred from homology"/>
<organism evidence="7 8">
    <name type="scientific">Mucilaginibacter celer</name>
    <dbReference type="NCBI Taxonomy" id="2305508"/>
    <lineage>
        <taxon>Bacteria</taxon>
        <taxon>Pseudomonadati</taxon>
        <taxon>Bacteroidota</taxon>
        <taxon>Sphingobacteriia</taxon>
        <taxon>Sphingobacteriales</taxon>
        <taxon>Sphingobacteriaceae</taxon>
        <taxon>Mucilaginibacter</taxon>
    </lineage>
</organism>
<evidence type="ECO:0000256" key="3">
    <source>
        <dbReference type="ARBA" id="ARBA00023082"/>
    </source>
</evidence>
<keyword evidence="3" id="KW-0731">Sigma factor</keyword>
<dbReference type="EMBL" id="CP032869">
    <property type="protein sequence ID" value="AYL96939.1"/>
    <property type="molecule type" value="Genomic_DNA"/>
</dbReference>
<dbReference type="KEGG" id="muh:HYN43_017210"/>
<dbReference type="InterPro" id="IPR013325">
    <property type="entry name" value="RNA_pol_sigma_r2"/>
</dbReference>
<comment type="similarity">
    <text evidence="1">Belongs to the sigma-70 factor family. ECF subfamily.</text>
</comment>
<dbReference type="InterPro" id="IPR013324">
    <property type="entry name" value="RNA_pol_sigma_r3/r4-like"/>
</dbReference>
<reference evidence="7 8" key="1">
    <citation type="submission" date="2018-10" db="EMBL/GenBank/DDBJ databases">
        <title>Genome sequencing of Mucilaginibacter sp. HYN0043.</title>
        <authorList>
            <person name="Kim M."/>
            <person name="Yi H."/>
        </authorList>
    </citation>
    <scope>NUCLEOTIDE SEQUENCE [LARGE SCALE GENOMIC DNA]</scope>
    <source>
        <strain evidence="7 8">HYN0043</strain>
    </source>
</reference>
<feature type="domain" description="RNA polymerase sigma-70 region 2" evidence="6">
    <location>
        <begin position="25"/>
        <end position="90"/>
    </location>
</feature>
<protein>
    <submittedName>
        <fullName evidence="7">Sigma-70 family RNA polymerase sigma factor</fullName>
    </submittedName>
</protein>
<dbReference type="Pfam" id="PF04542">
    <property type="entry name" value="Sigma70_r2"/>
    <property type="match status" value="1"/>
</dbReference>
<dbReference type="InterPro" id="IPR007627">
    <property type="entry name" value="RNA_pol_sigma70_r2"/>
</dbReference>
<evidence type="ECO:0000256" key="2">
    <source>
        <dbReference type="ARBA" id="ARBA00023015"/>
    </source>
</evidence>
<evidence type="ECO:0000256" key="5">
    <source>
        <dbReference type="ARBA" id="ARBA00023163"/>
    </source>
</evidence>
<evidence type="ECO:0000256" key="1">
    <source>
        <dbReference type="ARBA" id="ARBA00010641"/>
    </source>
</evidence>
<keyword evidence="4" id="KW-0238">DNA-binding</keyword>
<evidence type="ECO:0000259" key="6">
    <source>
        <dbReference type="Pfam" id="PF04542"/>
    </source>
</evidence>
<dbReference type="PANTHER" id="PTHR43133:SF8">
    <property type="entry name" value="RNA POLYMERASE SIGMA FACTOR HI_1459-RELATED"/>
    <property type="match status" value="1"/>
</dbReference>
<accession>A0A494VR56</accession>
<dbReference type="SUPFAM" id="SSF88946">
    <property type="entry name" value="Sigma2 domain of RNA polymerase sigma factors"/>
    <property type="match status" value="1"/>
</dbReference>